<dbReference type="KEGG" id="nte:NEUTE1DRAFT82471"/>
<evidence type="ECO:0000256" key="1">
    <source>
        <dbReference type="SAM" id="SignalP"/>
    </source>
</evidence>
<evidence type="ECO:0000313" key="3">
    <source>
        <dbReference type="Proteomes" id="UP000008065"/>
    </source>
</evidence>
<dbReference type="Proteomes" id="UP000008065">
    <property type="component" value="Unassembled WGS sequence"/>
</dbReference>
<protein>
    <recommendedName>
        <fullName evidence="4">F-box domain-containing protein</fullName>
    </recommendedName>
</protein>
<evidence type="ECO:0000313" key="2">
    <source>
        <dbReference type="EMBL" id="EGO58181.1"/>
    </source>
</evidence>
<gene>
    <name evidence="2" type="ORF">NEUTE1DRAFT_82471</name>
</gene>
<organism evidence="2 3">
    <name type="scientific">Neurospora tetrasperma (strain FGSC 2508 / ATCC MYA-4615 / P0657)</name>
    <dbReference type="NCBI Taxonomy" id="510951"/>
    <lineage>
        <taxon>Eukaryota</taxon>
        <taxon>Fungi</taxon>
        <taxon>Dikarya</taxon>
        <taxon>Ascomycota</taxon>
        <taxon>Pezizomycotina</taxon>
        <taxon>Sordariomycetes</taxon>
        <taxon>Sordariomycetidae</taxon>
        <taxon>Sordariales</taxon>
        <taxon>Sordariaceae</taxon>
        <taxon>Neurospora</taxon>
    </lineage>
</organism>
<dbReference type="Gene3D" id="3.80.10.10">
    <property type="entry name" value="Ribonuclease Inhibitor"/>
    <property type="match status" value="1"/>
</dbReference>
<proteinExistence type="predicted"/>
<dbReference type="SUPFAM" id="SSF52047">
    <property type="entry name" value="RNI-like"/>
    <property type="match status" value="1"/>
</dbReference>
<keyword evidence="3" id="KW-1185">Reference proteome</keyword>
<dbReference type="VEuPathDB" id="FungiDB:NEUTE1DRAFT_82471"/>
<dbReference type="InterPro" id="IPR032675">
    <property type="entry name" value="LRR_dom_sf"/>
</dbReference>
<reference evidence="3" key="1">
    <citation type="journal article" date="2011" name="Genetics">
        <title>Massive changes in genome architecture accompany the transition to self-fertility in the filamentous fungus Neurospora tetrasperma.</title>
        <authorList>
            <person name="Ellison C.E."/>
            <person name="Stajich J.E."/>
            <person name="Jacobson D.J."/>
            <person name="Natvig D.O."/>
            <person name="Lapidus A."/>
            <person name="Foster B."/>
            <person name="Aerts A."/>
            <person name="Riley R."/>
            <person name="Lindquist E.A."/>
            <person name="Grigoriev I.V."/>
            <person name="Taylor J.W."/>
        </authorList>
    </citation>
    <scope>NUCLEOTIDE SEQUENCE [LARGE SCALE GENOMIC DNA]</scope>
    <source>
        <strain evidence="3">FGSC 2508 / P0657</strain>
    </source>
</reference>
<dbReference type="GeneID" id="20830509"/>
<dbReference type="OrthoDB" id="10028886at2759"/>
<accession>F8MK48</accession>
<dbReference type="AlphaFoldDB" id="F8MK48"/>
<dbReference type="EMBL" id="GL891304">
    <property type="protein sequence ID" value="EGO58181.1"/>
    <property type="molecule type" value="Genomic_DNA"/>
</dbReference>
<dbReference type="RefSeq" id="XP_009851238.1">
    <property type="nucleotide sequence ID" value="XM_009852936.1"/>
</dbReference>
<feature type="chain" id="PRO_5012158156" description="F-box domain-containing protein" evidence="1">
    <location>
        <begin position="16"/>
        <end position="393"/>
    </location>
</feature>
<dbReference type="HOGENOM" id="CLU_702256_0_0_1"/>
<sequence>MLLIARLNRAVACFALPLMYGIVKSPPLRYLQLLQTNISSHGHLNGNVVTLTIAQNCSALKHFICFTIPDEEAEKHLSSLLQMLPPNTIESFTVIRGVIVGPHVLKALDKHSGSLKLLVLSQLGARALGALNELQKCNALESLCLDASRAGPDFDFVRSDTAVYGQCVEWLQNCAQMTHLSLSFFPGGTQLLKDSLTGPKLRLKSLALVSVEANAPWYSELHHQAKLEYLNVEVPQLEFQELGPATGRCQGLAAGISRCPELKELGTEEYLSVADISMISEGALKLEKISFSGSLVHDAHIMPLANLPRLKEVYVTGDSAFTASGILKFFKKMEETPDHDHLGFEFGAVFQQGTSIGQRDYKRLRKAATQAFDGNVDIQFIDSDGEDYYFQDN</sequence>
<evidence type="ECO:0008006" key="4">
    <source>
        <dbReference type="Google" id="ProtNLM"/>
    </source>
</evidence>
<name>F8MK48_NEUT8</name>
<feature type="signal peptide" evidence="1">
    <location>
        <begin position="1"/>
        <end position="15"/>
    </location>
</feature>
<keyword evidence="1" id="KW-0732">Signal</keyword>